<sequence length="359" mass="38667">MKRYLILSHRYLGLGAGLFLLLIAISGSLLVFRPELETLSGARPPASSHPVAYQALADAVLARYPGASFSLRFGERGDPILARLRRPGDERRLWLDPASGRIASDARSGESTFDFLLALHEKLLLGEAGEALAGACGLLLAILAVSGLVYWWPKAWRRAFQLRRNKGARLLMSDLHRLSGALASLLLLSAGLTGAYQAFNKPINDAINRLYGYHAPAKTRARLPAQGGRQPLDALVARAAAAMPGARLVDIRYEAKPDRPLLLRWKLPGELHPNGRSQVEVDPYSGALLRVTPVDRAAPAIRLTSWIYGLHTGSLGGDALRALLALAGAALAFLAGSGSYQWAARKRKQQGGRKSAPAS</sequence>
<feature type="transmembrane region" description="Helical" evidence="1">
    <location>
        <begin position="174"/>
        <end position="199"/>
    </location>
</feature>
<keyword evidence="1" id="KW-0472">Membrane</keyword>
<dbReference type="Proteomes" id="UP000252038">
    <property type="component" value="Chromosome"/>
</dbReference>
<dbReference type="EMBL" id="CP029554">
    <property type="protein sequence ID" value="AXE36833.1"/>
    <property type="molecule type" value="Genomic_DNA"/>
</dbReference>
<accession>A0A344UNI5</accession>
<gene>
    <name evidence="2" type="ORF">DK843_01335</name>
</gene>
<protein>
    <submittedName>
        <fullName evidence="2">Peptidase</fullName>
    </submittedName>
</protein>
<evidence type="ECO:0000313" key="2">
    <source>
        <dbReference type="EMBL" id="AXE36833.1"/>
    </source>
</evidence>
<dbReference type="RefSeq" id="WP_114074395.1">
    <property type="nucleotide sequence ID" value="NZ_CP029554.1"/>
</dbReference>
<organism evidence="2 3">
    <name type="scientific">Chromobacterium phragmitis</name>
    <dbReference type="NCBI Taxonomy" id="2202141"/>
    <lineage>
        <taxon>Bacteria</taxon>
        <taxon>Pseudomonadati</taxon>
        <taxon>Pseudomonadota</taxon>
        <taxon>Betaproteobacteria</taxon>
        <taxon>Neisseriales</taxon>
        <taxon>Chromobacteriaceae</taxon>
        <taxon>Chromobacterium</taxon>
    </lineage>
</organism>
<dbReference type="InterPro" id="IPR005625">
    <property type="entry name" value="PepSY-ass_TM"/>
</dbReference>
<proteinExistence type="predicted"/>
<keyword evidence="1" id="KW-0812">Transmembrane</keyword>
<keyword evidence="1" id="KW-1133">Transmembrane helix</keyword>
<reference evidence="2 3" key="1">
    <citation type="submission" date="2018-05" db="EMBL/GenBank/DDBJ databases">
        <title>Genome sequencing, assembly and analysis of the novel insecticidal bacterium, Chromobacterium phragmitis.</title>
        <authorList>
            <person name="Sparks M.E."/>
            <person name="Blackburn M.B."/>
            <person name="Gundersen-Rindal D.E."/>
        </authorList>
    </citation>
    <scope>NUCLEOTIDE SEQUENCE [LARGE SCALE GENOMIC DNA]</scope>
    <source>
        <strain evidence="2">IIBBL 274-1</strain>
    </source>
</reference>
<evidence type="ECO:0000256" key="1">
    <source>
        <dbReference type="SAM" id="Phobius"/>
    </source>
</evidence>
<dbReference type="KEGG" id="chrb:DK843_01335"/>
<dbReference type="PANTHER" id="PTHR34219:SF3">
    <property type="entry name" value="BLL7967 PROTEIN"/>
    <property type="match status" value="1"/>
</dbReference>
<dbReference type="Pfam" id="PF03929">
    <property type="entry name" value="PepSY_TM"/>
    <property type="match status" value="1"/>
</dbReference>
<feature type="transmembrane region" description="Helical" evidence="1">
    <location>
        <begin position="131"/>
        <end position="153"/>
    </location>
</feature>
<dbReference type="AlphaFoldDB" id="A0A344UNI5"/>
<feature type="transmembrane region" description="Helical" evidence="1">
    <location>
        <begin position="12"/>
        <end position="32"/>
    </location>
</feature>
<feature type="transmembrane region" description="Helical" evidence="1">
    <location>
        <begin position="322"/>
        <end position="343"/>
    </location>
</feature>
<name>A0A344UNI5_9NEIS</name>
<dbReference type="PANTHER" id="PTHR34219">
    <property type="entry name" value="IRON-REGULATED INNER MEMBRANE PROTEIN-RELATED"/>
    <property type="match status" value="1"/>
</dbReference>
<evidence type="ECO:0000313" key="3">
    <source>
        <dbReference type="Proteomes" id="UP000252038"/>
    </source>
</evidence>